<reference evidence="1" key="1">
    <citation type="submission" date="2023-03" db="EMBL/GenBank/DDBJ databases">
        <title>Massive genome expansion in bonnet fungi (Mycena s.s.) driven by repeated elements and novel gene families across ecological guilds.</title>
        <authorList>
            <consortium name="Lawrence Berkeley National Laboratory"/>
            <person name="Harder C.B."/>
            <person name="Miyauchi S."/>
            <person name="Viragh M."/>
            <person name="Kuo A."/>
            <person name="Thoen E."/>
            <person name="Andreopoulos B."/>
            <person name="Lu D."/>
            <person name="Skrede I."/>
            <person name="Drula E."/>
            <person name="Henrissat B."/>
            <person name="Morin E."/>
            <person name="Kohler A."/>
            <person name="Barry K."/>
            <person name="LaButti K."/>
            <person name="Morin E."/>
            <person name="Salamov A."/>
            <person name="Lipzen A."/>
            <person name="Mereny Z."/>
            <person name="Hegedus B."/>
            <person name="Baldrian P."/>
            <person name="Stursova M."/>
            <person name="Weitz H."/>
            <person name="Taylor A."/>
            <person name="Grigoriev I.V."/>
            <person name="Nagy L.G."/>
            <person name="Martin F."/>
            <person name="Kauserud H."/>
        </authorList>
    </citation>
    <scope>NUCLEOTIDE SEQUENCE</scope>
    <source>
        <strain evidence="1">CBHHK200</strain>
    </source>
</reference>
<sequence length="201" mass="20838">MPCACWCAGKRGRLHTALGIRARARTSAAPRGTASACGAGGTGRQMPGALSAHPPASNGASMWLRRPRIMRAAAAAAAHCATPSLRRVAPFLGASGPPNTPSACASLPQMRILKPFILGQRSNYPSRLIVPAGRPNAAVLDGAVGSDGGQIVVMTSGRRYDYPSRYILSAARTTVAFTGGSVGSDSTRILAFYPRMDFTAL</sequence>
<dbReference type="Proteomes" id="UP001218188">
    <property type="component" value="Unassembled WGS sequence"/>
</dbReference>
<evidence type="ECO:0000313" key="2">
    <source>
        <dbReference type="Proteomes" id="UP001218188"/>
    </source>
</evidence>
<accession>A0AAD6WW78</accession>
<dbReference type="AlphaFoldDB" id="A0AAD6WW78"/>
<comment type="caution">
    <text evidence="1">The sequence shown here is derived from an EMBL/GenBank/DDBJ whole genome shotgun (WGS) entry which is preliminary data.</text>
</comment>
<proteinExistence type="predicted"/>
<organism evidence="1 2">
    <name type="scientific">Mycena alexandri</name>
    <dbReference type="NCBI Taxonomy" id="1745969"/>
    <lineage>
        <taxon>Eukaryota</taxon>
        <taxon>Fungi</taxon>
        <taxon>Dikarya</taxon>
        <taxon>Basidiomycota</taxon>
        <taxon>Agaricomycotina</taxon>
        <taxon>Agaricomycetes</taxon>
        <taxon>Agaricomycetidae</taxon>
        <taxon>Agaricales</taxon>
        <taxon>Marasmiineae</taxon>
        <taxon>Mycenaceae</taxon>
        <taxon>Mycena</taxon>
    </lineage>
</organism>
<name>A0AAD6WW78_9AGAR</name>
<protein>
    <submittedName>
        <fullName evidence="1">Uncharacterized protein</fullName>
    </submittedName>
</protein>
<evidence type="ECO:0000313" key="1">
    <source>
        <dbReference type="EMBL" id="KAJ7027562.1"/>
    </source>
</evidence>
<keyword evidence="2" id="KW-1185">Reference proteome</keyword>
<gene>
    <name evidence="1" type="ORF">C8F04DRAFT_1266797</name>
</gene>
<dbReference type="EMBL" id="JARJCM010000122">
    <property type="protein sequence ID" value="KAJ7027562.1"/>
    <property type="molecule type" value="Genomic_DNA"/>
</dbReference>